<organism evidence="2 3">
    <name type="scientific">Flavobacterium hungaricum</name>
    <dbReference type="NCBI Taxonomy" id="2082725"/>
    <lineage>
        <taxon>Bacteria</taxon>
        <taxon>Pseudomonadati</taxon>
        <taxon>Bacteroidota</taxon>
        <taxon>Flavobacteriia</taxon>
        <taxon>Flavobacteriales</taxon>
        <taxon>Flavobacteriaceae</taxon>
        <taxon>Flavobacterium</taxon>
    </lineage>
</organism>
<dbReference type="Proteomes" id="UP000640614">
    <property type="component" value="Unassembled WGS sequence"/>
</dbReference>
<keyword evidence="3" id="KW-1185">Reference proteome</keyword>
<evidence type="ECO:0000313" key="2">
    <source>
        <dbReference type="EMBL" id="MBE8724412.1"/>
    </source>
</evidence>
<keyword evidence="1" id="KW-0472">Membrane</keyword>
<keyword evidence="1" id="KW-1133">Transmembrane helix</keyword>
<sequence length="141" mass="17382">MKKYILIIVTGAIFLFSVNYYWQNRYVELRPVVPREDLHRPIFFSEIFHNQLFKNANLNEVPRYYYKNMKYVLDRESQEYILKNGVIYIKYKYMNDMEMIWNYTTKTSNLDWFKSQRDMDSINGDIKNKEELDRIIKGFQK</sequence>
<dbReference type="EMBL" id="PRDM01000001">
    <property type="protein sequence ID" value="MBE8724412.1"/>
    <property type="molecule type" value="Genomic_DNA"/>
</dbReference>
<protein>
    <recommendedName>
        <fullName evidence="4">DUF4367 domain-containing protein</fullName>
    </recommendedName>
</protein>
<proteinExistence type="predicted"/>
<accession>A0ABR9TGC2</accession>
<keyword evidence="1" id="KW-0812">Transmembrane</keyword>
<dbReference type="RefSeq" id="WP_193845408.1">
    <property type="nucleotide sequence ID" value="NZ_PRDM01000001.1"/>
</dbReference>
<evidence type="ECO:0000313" key="3">
    <source>
        <dbReference type="Proteomes" id="UP000640614"/>
    </source>
</evidence>
<gene>
    <name evidence="2" type="ORF">C4F50_05565</name>
</gene>
<evidence type="ECO:0000256" key="1">
    <source>
        <dbReference type="SAM" id="Phobius"/>
    </source>
</evidence>
<reference evidence="2 3" key="1">
    <citation type="submission" date="2018-07" db="EMBL/GenBank/DDBJ databases">
        <title>Genome assembly of strain KB82.</title>
        <authorList>
            <person name="Kukolya J."/>
            <person name="Horvath B."/>
            <person name="Nagy I."/>
            <person name="Toth A."/>
        </authorList>
    </citation>
    <scope>NUCLEOTIDE SEQUENCE [LARGE SCALE GENOMIC DNA]</scope>
    <source>
        <strain evidence="2 3">Kb82</strain>
    </source>
</reference>
<feature type="transmembrane region" description="Helical" evidence="1">
    <location>
        <begin position="5"/>
        <end position="22"/>
    </location>
</feature>
<comment type="caution">
    <text evidence="2">The sequence shown here is derived from an EMBL/GenBank/DDBJ whole genome shotgun (WGS) entry which is preliminary data.</text>
</comment>
<name>A0ABR9TGC2_9FLAO</name>
<evidence type="ECO:0008006" key="4">
    <source>
        <dbReference type="Google" id="ProtNLM"/>
    </source>
</evidence>